<keyword evidence="8" id="KW-0479">Metal-binding</keyword>
<dbReference type="GO" id="GO:0009240">
    <property type="term" value="P:isopentenyl diphosphate biosynthetic process"/>
    <property type="evidence" value="ECO:0007669"/>
    <property type="project" value="TreeGrafter"/>
</dbReference>
<evidence type="ECO:0000256" key="1">
    <source>
        <dbReference type="ARBA" id="ARBA00000374"/>
    </source>
</evidence>
<dbReference type="GO" id="GO:0046872">
    <property type="term" value="F:metal ion binding"/>
    <property type="evidence" value="ECO:0007669"/>
    <property type="project" value="UniProtKB-KW"/>
</dbReference>
<dbReference type="GO" id="GO:0050992">
    <property type="term" value="P:dimethylallyl diphosphate biosynthetic process"/>
    <property type="evidence" value="ECO:0007669"/>
    <property type="project" value="UniProtKB-UniPathway"/>
</dbReference>
<dbReference type="EC" id="5.3.3.2" evidence="6"/>
<keyword evidence="9" id="KW-0756">Sterol biosynthesis</keyword>
<feature type="domain" description="Nudix hydrolase" evidence="15">
    <location>
        <begin position="69"/>
        <end position="217"/>
    </location>
</feature>
<dbReference type="EMBL" id="LBMM01005657">
    <property type="protein sequence ID" value="KMQ91325.1"/>
    <property type="molecule type" value="Genomic_DNA"/>
</dbReference>
<keyword evidence="14 16" id="KW-0413">Isomerase</keyword>
<dbReference type="GO" id="GO:0005737">
    <property type="term" value="C:cytoplasm"/>
    <property type="evidence" value="ECO:0007669"/>
    <property type="project" value="TreeGrafter"/>
</dbReference>
<dbReference type="GO" id="GO:0006695">
    <property type="term" value="P:cholesterol biosynthetic process"/>
    <property type="evidence" value="ECO:0007669"/>
    <property type="project" value="UniProtKB-KW"/>
</dbReference>
<protein>
    <recommendedName>
        <fullName evidence="6">isopentenyl-diphosphate Delta-isomerase</fullName>
        <ecNumber evidence="6">5.3.3.2</ecNumber>
    </recommendedName>
</protein>
<evidence type="ECO:0000313" key="16">
    <source>
        <dbReference type="EMBL" id="KMQ91325.1"/>
    </source>
</evidence>
<evidence type="ECO:0000256" key="11">
    <source>
        <dbReference type="ARBA" id="ARBA00022955"/>
    </source>
</evidence>
<evidence type="ECO:0000256" key="6">
    <source>
        <dbReference type="ARBA" id="ARBA00012057"/>
    </source>
</evidence>
<name>A0A0J7NFJ4_LASNI</name>
<dbReference type="PROSITE" id="PS51462">
    <property type="entry name" value="NUDIX"/>
    <property type="match status" value="1"/>
</dbReference>
<evidence type="ECO:0000256" key="14">
    <source>
        <dbReference type="ARBA" id="ARBA00023235"/>
    </source>
</evidence>
<keyword evidence="11" id="KW-0752">Steroid biosynthesis</keyword>
<evidence type="ECO:0000256" key="7">
    <source>
        <dbReference type="ARBA" id="ARBA00022516"/>
    </source>
</evidence>
<evidence type="ECO:0000256" key="4">
    <source>
        <dbReference type="ARBA" id="ARBA00004826"/>
    </source>
</evidence>
<evidence type="ECO:0000256" key="8">
    <source>
        <dbReference type="ARBA" id="ARBA00022723"/>
    </source>
</evidence>
<dbReference type="CDD" id="cd02885">
    <property type="entry name" value="NUDIX_IPP_Isomerase"/>
    <property type="match status" value="1"/>
</dbReference>
<dbReference type="PANTHER" id="PTHR10885:SF0">
    <property type="entry name" value="ISOPENTENYL-DIPHOSPHATE DELTA-ISOMERASE"/>
    <property type="match status" value="1"/>
</dbReference>
<dbReference type="PANTHER" id="PTHR10885">
    <property type="entry name" value="ISOPENTENYL-DIPHOSPHATE DELTA-ISOMERASE"/>
    <property type="match status" value="1"/>
</dbReference>
<accession>A0A0J7NFJ4</accession>
<sequence length="247" mass="28743">MIQGVCKKLGNIMHKITTLTGKNYGTAQIAPLQQAALKERCILIDRLDKPIGEATKEFCHEINAEGSVPLHRAFSVFLFNSKGELLLQRRSSNKVTFPNHYTNTCCSHPLAEIPSEMEEENAMGVRRAALRRLNYELGIPNDAIQPHELFYLTRIYYEAMSSTRWGEHEIDYVLFLQRDDITIDPNPDEVSEVRWMPRSEIENFVKSMIPLTPWFRLMYQYKLLNWWDNLHNLNKLQDLDNITTLSN</sequence>
<evidence type="ECO:0000256" key="9">
    <source>
        <dbReference type="ARBA" id="ARBA00022778"/>
    </source>
</evidence>
<dbReference type="Proteomes" id="UP000036403">
    <property type="component" value="Unassembled WGS sequence"/>
</dbReference>
<dbReference type="InterPro" id="IPR000086">
    <property type="entry name" value="NUDIX_hydrolase_dom"/>
</dbReference>
<dbReference type="PaxDb" id="67767-A0A0J7NFJ4"/>
<dbReference type="UniPathway" id="UPA00059">
    <property type="reaction ID" value="UER00104"/>
</dbReference>
<comment type="cofactor">
    <cofactor evidence="2">
        <name>Mg(2+)</name>
        <dbReference type="ChEBI" id="CHEBI:18420"/>
    </cofactor>
</comment>
<dbReference type="FunFam" id="3.90.79.10:FF:000012">
    <property type="entry name" value="Isopentenyl-diphosphate Delta-isomerase 1"/>
    <property type="match status" value="1"/>
</dbReference>
<dbReference type="OrthoDB" id="510307at2759"/>
<evidence type="ECO:0000256" key="10">
    <source>
        <dbReference type="ARBA" id="ARBA00022842"/>
    </source>
</evidence>
<evidence type="ECO:0000313" key="17">
    <source>
        <dbReference type="Proteomes" id="UP000036403"/>
    </source>
</evidence>
<dbReference type="InterPro" id="IPR015797">
    <property type="entry name" value="NUDIX_hydrolase-like_dom_sf"/>
</dbReference>
<keyword evidence="10" id="KW-0460">Magnesium</keyword>
<keyword evidence="9" id="KW-0753">Steroid metabolism</keyword>
<evidence type="ECO:0000256" key="2">
    <source>
        <dbReference type="ARBA" id="ARBA00001946"/>
    </source>
</evidence>
<dbReference type="SUPFAM" id="SSF55811">
    <property type="entry name" value="Nudix"/>
    <property type="match status" value="1"/>
</dbReference>
<dbReference type="GO" id="GO:0004452">
    <property type="term" value="F:isopentenyl-diphosphate delta-isomerase activity"/>
    <property type="evidence" value="ECO:0007669"/>
    <property type="project" value="UniProtKB-EC"/>
</dbReference>
<comment type="function">
    <text evidence="3">Catalyzes the 1,3-allylic rearrangement of the homoallylic substrate isopentenyl (IPP) to its highly electrophilic allylic isomer, dimethylallyl diphosphate (DMAPP).</text>
</comment>
<keyword evidence="13" id="KW-0414">Isoprene biosynthesis</keyword>
<reference evidence="16 17" key="1">
    <citation type="submission" date="2015-04" db="EMBL/GenBank/DDBJ databases">
        <title>Lasius niger genome sequencing.</title>
        <authorList>
            <person name="Konorov E.A."/>
            <person name="Nikitin M.A."/>
            <person name="Kirill M.V."/>
            <person name="Chang P."/>
        </authorList>
    </citation>
    <scope>NUCLEOTIDE SEQUENCE [LARGE SCALE GENOMIC DNA]</scope>
    <source>
        <tissue evidence="16">Whole</tissue>
    </source>
</reference>
<keyword evidence="7" id="KW-0444">Lipid biosynthesis</keyword>
<keyword evidence="9" id="KW-0152">Cholesterol biosynthesis</keyword>
<dbReference type="AlphaFoldDB" id="A0A0J7NFJ4"/>
<dbReference type="Pfam" id="PF00293">
    <property type="entry name" value="NUDIX"/>
    <property type="match status" value="1"/>
</dbReference>
<comment type="similarity">
    <text evidence="5">Belongs to the IPP isomerase type 1 family.</text>
</comment>
<keyword evidence="9" id="KW-0153">Cholesterol metabolism</keyword>
<gene>
    <name evidence="16" type="ORF">RF55_8827</name>
</gene>
<comment type="pathway">
    <text evidence="4">Isoprenoid biosynthesis; dimethylallyl diphosphate biosynthesis; dimethylallyl diphosphate from isopentenyl diphosphate: step 1/1.</text>
</comment>
<evidence type="ECO:0000256" key="13">
    <source>
        <dbReference type="ARBA" id="ARBA00023229"/>
    </source>
</evidence>
<evidence type="ECO:0000256" key="12">
    <source>
        <dbReference type="ARBA" id="ARBA00023098"/>
    </source>
</evidence>
<keyword evidence="9" id="KW-1207">Sterol metabolism</keyword>
<dbReference type="STRING" id="67767.A0A0J7NFJ4"/>
<evidence type="ECO:0000256" key="5">
    <source>
        <dbReference type="ARBA" id="ARBA00007579"/>
    </source>
</evidence>
<comment type="catalytic activity">
    <reaction evidence="1">
        <text>isopentenyl diphosphate = dimethylallyl diphosphate</text>
        <dbReference type="Rhea" id="RHEA:23284"/>
        <dbReference type="ChEBI" id="CHEBI:57623"/>
        <dbReference type="ChEBI" id="CHEBI:128769"/>
        <dbReference type="EC" id="5.3.3.2"/>
    </reaction>
</comment>
<evidence type="ECO:0000256" key="3">
    <source>
        <dbReference type="ARBA" id="ARBA00003951"/>
    </source>
</evidence>
<keyword evidence="17" id="KW-1185">Reference proteome</keyword>
<dbReference type="PIRSF" id="PIRSF018427">
    <property type="entry name" value="Isopntndiph_ism"/>
    <property type="match status" value="1"/>
</dbReference>
<organism evidence="16 17">
    <name type="scientific">Lasius niger</name>
    <name type="common">Black garden ant</name>
    <dbReference type="NCBI Taxonomy" id="67767"/>
    <lineage>
        <taxon>Eukaryota</taxon>
        <taxon>Metazoa</taxon>
        <taxon>Ecdysozoa</taxon>
        <taxon>Arthropoda</taxon>
        <taxon>Hexapoda</taxon>
        <taxon>Insecta</taxon>
        <taxon>Pterygota</taxon>
        <taxon>Neoptera</taxon>
        <taxon>Endopterygota</taxon>
        <taxon>Hymenoptera</taxon>
        <taxon>Apocrita</taxon>
        <taxon>Aculeata</taxon>
        <taxon>Formicoidea</taxon>
        <taxon>Formicidae</taxon>
        <taxon>Formicinae</taxon>
        <taxon>Lasius</taxon>
        <taxon>Lasius</taxon>
    </lineage>
</organism>
<evidence type="ECO:0000259" key="15">
    <source>
        <dbReference type="PROSITE" id="PS51462"/>
    </source>
</evidence>
<proteinExistence type="inferred from homology"/>
<comment type="caution">
    <text evidence="16">The sequence shown here is derived from an EMBL/GenBank/DDBJ whole genome shotgun (WGS) entry which is preliminary data.</text>
</comment>
<dbReference type="InterPro" id="IPR011876">
    <property type="entry name" value="IsopentenylPP_isomerase_typ1"/>
</dbReference>
<keyword evidence="12" id="KW-0443">Lipid metabolism</keyword>
<dbReference type="NCBIfam" id="TIGR02150">
    <property type="entry name" value="IPP_isom_1"/>
    <property type="match status" value="1"/>
</dbReference>
<dbReference type="Gene3D" id="3.90.79.10">
    <property type="entry name" value="Nucleoside Triphosphate Pyrophosphohydrolase"/>
    <property type="match status" value="1"/>
</dbReference>